<comment type="caution">
    <text evidence="2">The sequence shown here is derived from an EMBL/GenBank/DDBJ whole genome shotgun (WGS) entry which is preliminary data.</text>
</comment>
<dbReference type="SUPFAM" id="SSF51261">
    <property type="entry name" value="Duplicated hybrid motif"/>
    <property type="match status" value="1"/>
</dbReference>
<dbReference type="PANTHER" id="PTHR21666">
    <property type="entry name" value="PEPTIDASE-RELATED"/>
    <property type="match status" value="1"/>
</dbReference>
<feature type="domain" description="LysM" evidence="1">
    <location>
        <begin position="265"/>
        <end position="309"/>
    </location>
</feature>
<name>A0A644VLN5_9ZZZZ</name>
<accession>A0A644VLN5</accession>
<dbReference type="Pfam" id="PF01551">
    <property type="entry name" value="Peptidase_M23"/>
    <property type="match status" value="1"/>
</dbReference>
<dbReference type="CDD" id="cd12797">
    <property type="entry name" value="M23_peptidase"/>
    <property type="match status" value="1"/>
</dbReference>
<dbReference type="AlphaFoldDB" id="A0A644VLN5"/>
<organism evidence="2">
    <name type="scientific">bioreactor metagenome</name>
    <dbReference type="NCBI Taxonomy" id="1076179"/>
    <lineage>
        <taxon>unclassified sequences</taxon>
        <taxon>metagenomes</taxon>
        <taxon>ecological metagenomes</taxon>
    </lineage>
</organism>
<dbReference type="Pfam" id="PF01476">
    <property type="entry name" value="LysM"/>
    <property type="match status" value="1"/>
</dbReference>
<dbReference type="InterPro" id="IPR011055">
    <property type="entry name" value="Dup_hybrid_motif"/>
</dbReference>
<dbReference type="SMART" id="SM00257">
    <property type="entry name" value="LysM"/>
    <property type="match status" value="1"/>
</dbReference>
<dbReference type="InterPro" id="IPR036779">
    <property type="entry name" value="LysM_dom_sf"/>
</dbReference>
<dbReference type="PROSITE" id="PS51782">
    <property type="entry name" value="LYSM"/>
    <property type="match status" value="1"/>
</dbReference>
<dbReference type="InterPro" id="IPR016047">
    <property type="entry name" value="M23ase_b-sheet_dom"/>
</dbReference>
<reference evidence="2" key="1">
    <citation type="submission" date="2019-08" db="EMBL/GenBank/DDBJ databases">
        <authorList>
            <person name="Kucharzyk K."/>
            <person name="Murdoch R.W."/>
            <person name="Higgins S."/>
            <person name="Loffler F."/>
        </authorList>
    </citation>
    <scope>NUCLEOTIDE SEQUENCE</scope>
</reference>
<dbReference type="SUPFAM" id="SSF54106">
    <property type="entry name" value="LysM domain"/>
    <property type="match status" value="1"/>
</dbReference>
<dbReference type="Gene3D" id="2.70.70.10">
    <property type="entry name" value="Glucose Permease (Domain IIA)"/>
    <property type="match status" value="1"/>
</dbReference>
<dbReference type="PANTHER" id="PTHR21666:SF270">
    <property type="entry name" value="MUREIN HYDROLASE ACTIVATOR ENVC"/>
    <property type="match status" value="1"/>
</dbReference>
<dbReference type="InterPro" id="IPR050570">
    <property type="entry name" value="Cell_wall_metabolism_enzyme"/>
</dbReference>
<gene>
    <name evidence="2" type="ORF">SDC9_38356</name>
</gene>
<sequence length="310" mass="35519">MQNTQKLTPSKIVATALIFATILLPNISRASSERRVLSSVPIDVPSFRIKFPEVISLYDHPLFKPELPKQVPEILDFIRMVEFDDTPEEYDIWSDTKVNPYQVDLKDMKDTIRIDLSGFSHPGSRHITSDFGFRKWRFHYGIDLKVDKGDSVAAAFDGVVRITKRARDYGYYVLLRHFNGLETLYAHLSKILVNPGDTVKSGHTIGLGGSTGRSTGNHLHFETRYLGNPINPNHLVDFSKYTIHNNILLLNAKHFEYKKEIEKIRYWTIRKGDTLGRIAMRTGVSISKLCSLNGIKRTTILRIGRRLRYT</sequence>
<dbReference type="CDD" id="cd00118">
    <property type="entry name" value="LysM"/>
    <property type="match status" value="1"/>
</dbReference>
<protein>
    <recommendedName>
        <fullName evidence="1">LysM domain-containing protein</fullName>
    </recommendedName>
</protein>
<dbReference type="GO" id="GO:0004222">
    <property type="term" value="F:metalloendopeptidase activity"/>
    <property type="evidence" value="ECO:0007669"/>
    <property type="project" value="TreeGrafter"/>
</dbReference>
<evidence type="ECO:0000259" key="1">
    <source>
        <dbReference type="PROSITE" id="PS51782"/>
    </source>
</evidence>
<dbReference type="Gene3D" id="3.10.350.10">
    <property type="entry name" value="LysM domain"/>
    <property type="match status" value="1"/>
</dbReference>
<evidence type="ECO:0000313" key="2">
    <source>
        <dbReference type="EMBL" id="MPL92258.1"/>
    </source>
</evidence>
<proteinExistence type="predicted"/>
<dbReference type="EMBL" id="VSSQ01000352">
    <property type="protein sequence ID" value="MPL92258.1"/>
    <property type="molecule type" value="Genomic_DNA"/>
</dbReference>
<dbReference type="InterPro" id="IPR018392">
    <property type="entry name" value="LysM"/>
</dbReference>